<dbReference type="STRING" id="690850.Desaf_0356"/>
<keyword evidence="1" id="KW-1133">Transmembrane helix</keyword>
<evidence type="ECO:0000313" key="3">
    <source>
        <dbReference type="Proteomes" id="UP000007844"/>
    </source>
</evidence>
<dbReference type="HOGENOM" id="CLU_2769011_0_0_7"/>
<gene>
    <name evidence="2" type="ORF">Desaf_0356</name>
</gene>
<feature type="transmembrane region" description="Helical" evidence="1">
    <location>
        <begin position="33"/>
        <end position="54"/>
    </location>
</feature>
<dbReference type="Proteomes" id="UP000007844">
    <property type="component" value="Chromosome"/>
</dbReference>
<organism evidence="2 3">
    <name type="scientific">Desulfocurvibacter africanus subsp. africanus str. Walvis Bay</name>
    <dbReference type="NCBI Taxonomy" id="690850"/>
    <lineage>
        <taxon>Bacteria</taxon>
        <taxon>Pseudomonadati</taxon>
        <taxon>Thermodesulfobacteriota</taxon>
        <taxon>Desulfovibrionia</taxon>
        <taxon>Desulfovibrionales</taxon>
        <taxon>Desulfovibrionaceae</taxon>
        <taxon>Desulfocurvibacter</taxon>
    </lineage>
</organism>
<sequence>MRFVSTLLGLVIGDLLGRLLFIPLGWPFDSQAFGNRMGVLAVTAFVICFVWEYVQDRFGWFGGERESGE</sequence>
<dbReference type="AlphaFoldDB" id="F3YUA6"/>
<reference evidence="2 3" key="1">
    <citation type="journal article" date="2011" name="J. Bacteriol.">
        <title>Genome sequence of the mercury-methylating and pleomorphic Desulfovibrio africanus Strain Walvis Bay.</title>
        <authorList>
            <person name="Brown S.D."/>
            <person name="Wall J.D."/>
            <person name="Kucken A.M."/>
            <person name="Gilmour C.C."/>
            <person name="Podar M."/>
            <person name="Brandt C.C."/>
            <person name="Teshima H."/>
            <person name="Detter J.C."/>
            <person name="Han C.S."/>
            <person name="Land M.L."/>
            <person name="Lucas S."/>
            <person name="Han J."/>
            <person name="Pennacchio L."/>
            <person name="Nolan M."/>
            <person name="Pitluck S."/>
            <person name="Woyke T."/>
            <person name="Goodwin L."/>
            <person name="Palumbo A.V."/>
            <person name="Elias D.A."/>
        </authorList>
    </citation>
    <scope>NUCLEOTIDE SEQUENCE [LARGE SCALE GENOMIC DNA]</scope>
    <source>
        <strain evidence="2 3">Walvis Bay</strain>
    </source>
</reference>
<keyword evidence="1" id="KW-0472">Membrane</keyword>
<protein>
    <submittedName>
        <fullName evidence="2">Uncharacterized protein</fullName>
    </submittedName>
</protein>
<keyword evidence="3" id="KW-1185">Reference proteome</keyword>
<dbReference type="EMBL" id="CP003221">
    <property type="protein sequence ID" value="EGJ48712.1"/>
    <property type="molecule type" value="Genomic_DNA"/>
</dbReference>
<evidence type="ECO:0000256" key="1">
    <source>
        <dbReference type="SAM" id="Phobius"/>
    </source>
</evidence>
<name>F3YUA6_DESAF</name>
<keyword evidence="1" id="KW-0812">Transmembrane</keyword>
<accession>F3YUA6</accession>
<proteinExistence type="predicted"/>
<dbReference type="RefSeq" id="WP_014258563.1">
    <property type="nucleotide sequence ID" value="NC_016629.1"/>
</dbReference>
<dbReference type="KEGG" id="daf:Desaf_0356"/>
<evidence type="ECO:0000313" key="2">
    <source>
        <dbReference type="EMBL" id="EGJ48712.1"/>
    </source>
</evidence>